<evidence type="ECO:0000313" key="3">
    <source>
        <dbReference type="Proteomes" id="UP000766336"/>
    </source>
</evidence>
<comment type="caution">
    <text evidence="2">The sequence shown here is derived from an EMBL/GenBank/DDBJ whole genome shotgun (WGS) entry which is preliminary data.</text>
</comment>
<protein>
    <recommendedName>
        <fullName evidence="4">KfrA N-terminal DNA-binding domain-containing protein</fullName>
    </recommendedName>
</protein>
<dbReference type="RefSeq" id="WP_213669872.1">
    <property type="nucleotide sequence ID" value="NZ_JAHCDA010000002.1"/>
</dbReference>
<feature type="compositionally biased region" description="Basic and acidic residues" evidence="1">
    <location>
        <begin position="12"/>
        <end position="23"/>
    </location>
</feature>
<feature type="region of interest" description="Disordered" evidence="1">
    <location>
        <begin position="1"/>
        <end position="28"/>
    </location>
</feature>
<name>A0ABS5QCE8_9PROT</name>
<evidence type="ECO:0000256" key="1">
    <source>
        <dbReference type="SAM" id="MobiDB-lite"/>
    </source>
</evidence>
<evidence type="ECO:0000313" key="2">
    <source>
        <dbReference type="EMBL" id="MBS7811183.1"/>
    </source>
</evidence>
<dbReference type="EMBL" id="JAHCDA010000002">
    <property type="protein sequence ID" value="MBS7811183.1"/>
    <property type="molecule type" value="Genomic_DNA"/>
</dbReference>
<organism evidence="2 3">
    <name type="scientific">Roseococcus pinisoli</name>
    <dbReference type="NCBI Taxonomy" id="2835040"/>
    <lineage>
        <taxon>Bacteria</taxon>
        <taxon>Pseudomonadati</taxon>
        <taxon>Pseudomonadota</taxon>
        <taxon>Alphaproteobacteria</taxon>
        <taxon>Acetobacterales</taxon>
        <taxon>Roseomonadaceae</taxon>
        <taxon>Roseococcus</taxon>
    </lineage>
</organism>
<proteinExistence type="predicted"/>
<gene>
    <name evidence="2" type="ORF">KHU32_09560</name>
</gene>
<sequence length="134" mass="14863">MIRQNGSPIEIEQSRNKPKEHEMAATAKSRVRPLDNAVMRIIQLAGRGAAPSRMAREIELIISEWEQELGGEIEPTRERVDGLHEMLVSGVADAEEQVSDVDRGDPAALRQAQTTLAGLTTCRDAALRWLERHG</sequence>
<keyword evidence="3" id="KW-1185">Reference proteome</keyword>
<reference evidence="2 3" key="1">
    <citation type="submission" date="2021-05" db="EMBL/GenBank/DDBJ databases">
        <title>Roseococcus sp. XZZS9, whole genome shotgun sequencing project.</title>
        <authorList>
            <person name="Zhao G."/>
            <person name="Shen L."/>
        </authorList>
    </citation>
    <scope>NUCLEOTIDE SEQUENCE [LARGE SCALE GENOMIC DNA]</scope>
    <source>
        <strain evidence="2 3">XZZS9</strain>
    </source>
</reference>
<dbReference type="Proteomes" id="UP000766336">
    <property type="component" value="Unassembled WGS sequence"/>
</dbReference>
<evidence type="ECO:0008006" key="4">
    <source>
        <dbReference type="Google" id="ProtNLM"/>
    </source>
</evidence>
<accession>A0ABS5QCE8</accession>